<dbReference type="SUPFAM" id="SSF55729">
    <property type="entry name" value="Acyl-CoA N-acyltransferases (Nat)"/>
    <property type="match status" value="1"/>
</dbReference>
<dbReference type="Pfam" id="PF13530">
    <property type="entry name" value="SCP2_2"/>
    <property type="match status" value="1"/>
</dbReference>
<dbReference type="GO" id="GO:0030649">
    <property type="term" value="P:aminoglycoside antibiotic catabolic process"/>
    <property type="evidence" value="ECO:0007669"/>
    <property type="project" value="TreeGrafter"/>
</dbReference>
<dbReference type="InterPro" id="IPR051554">
    <property type="entry name" value="Acetyltransferase_Eis"/>
</dbReference>
<dbReference type="Gene3D" id="3.30.1050.10">
    <property type="entry name" value="SCP2 sterol-binding domain"/>
    <property type="match status" value="1"/>
</dbReference>
<dbReference type="InterPro" id="IPR036527">
    <property type="entry name" value="SCP2_sterol-bd_dom_sf"/>
</dbReference>
<dbReference type="SUPFAM" id="SSF55718">
    <property type="entry name" value="SCP-like"/>
    <property type="match status" value="1"/>
</dbReference>
<name>A0A850EG21_9BACL</name>
<evidence type="ECO:0000313" key="3">
    <source>
        <dbReference type="Proteomes" id="UP000564806"/>
    </source>
</evidence>
<accession>A0A850EG21</accession>
<dbReference type="PANTHER" id="PTHR37817">
    <property type="entry name" value="N-ACETYLTRANSFERASE EIS"/>
    <property type="match status" value="1"/>
</dbReference>
<comment type="caution">
    <text evidence="2">The sequence shown here is derived from an EMBL/GenBank/DDBJ whole genome shotgun (WGS) entry which is preliminary data.</text>
</comment>
<organism evidence="2 3">
    <name type="scientific">Paenibacillus agri</name>
    <dbReference type="NCBI Taxonomy" id="2744309"/>
    <lineage>
        <taxon>Bacteria</taxon>
        <taxon>Bacillati</taxon>
        <taxon>Bacillota</taxon>
        <taxon>Bacilli</taxon>
        <taxon>Bacillales</taxon>
        <taxon>Paenibacillaceae</taxon>
        <taxon>Paenibacillus</taxon>
    </lineage>
</organism>
<evidence type="ECO:0000259" key="1">
    <source>
        <dbReference type="PROSITE" id="PS51186"/>
    </source>
</evidence>
<dbReference type="GO" id="GO:0034069">
    <property type="term" value="F:aminoglycoside N-acetyltransferase activity"/>
    <property type="evidence" value="ECO:0007669"/>
    <property type="project" value="TreeGrafter"/>
</dbReference>
<dbReference type="InterPro" id="IPR000182">
    <property type="entry name" value="GNAT_dom"/>
</dbReference>
<feature type="domain" description="N-acetyltransferase" evidence="1">
    <location>
        <begin position="1"/>
        <end position="147"/>
    </location>
</feature>
<dbReference type="InterPro" id="IPR041380">
    <property type="entry name" value="Acetyltransf_17"/>
</dbReference>
<dbReference type="PROSITE" id="PS51186">
    <property type="entry name" value="GNAT"/>
    <property type="match status" value="1"/>
</dbReference>
<dbReference type="Proteomes" id="UP000564806">
    <property type="component" value="Unassembled WGS sequence"/>
</dbReference>
<keyword evidence="3" id="KW-1185">Reference proteome</keyword>
<reference evidence="2" key="1">
    <citation type="submission" date="2020-06" db="EMBL/GenBank/DDBJ databases">
        <title>Paenibacillus sp. nov., isolated from soil.</title>
        <authorList>
            <person name="Seo Y.L."/>
        </authorList>
    </citation>
    <scope>NUCLEOTIDE SEQUENCE [LARGE SCALE GENOMIC DNA]</scope>
    <source>
        <strain evidence="2">JW14</strain>
    </source>
</reference>
<dbReference type="InterPro" id="IPR016181">
    <property type="entry name" value="Acyl_CoA_acyltransferase"/>
</dbReference>
<evidence type="ECO:0000313" key="2">
    <source>
        <dbReference type="EMBL" id="NUU59738.1"/>
    </source>
</evidence>
<proteinExistence type="predicted"/>
<dbReference type="AlphaFoldDB" id="A0A850EG21"/>
<dbReference type="RefSeq" id="WP_175370370.1">
    <property type="nucleotide sequence ID" value="NZ_JABWCS010000191.1"/>
</dbReference>
<dbReference type="InterPro" id="IPR025559">
    <property type="entry name" value="Eis_dom"/>
</dbReference>
<dbReference type="Gene3D" id="3.40.630.30">
    <property type="match status" value="2"/>
</dbReference>
<dbReference type="EMBL" id="JABWCS010000191">
    <property type="protein sequence ID" value="NUU59738.1"/>
    <property type="molecule type" value="Genomic_DNA"/>
</dbReference>
<gene>
    <name evidence="2" type="ORF">HPT30_05135</name>
</gene>
<keyword evidence="2" id="KW-0808">Transferase</keyword>
<dbReference type="Pfam" id="PF17668">
    <property type="entry name" value="Acetyltransf_17"/>
    <property type="match status" value="1"/>
</dbReference>
<protein>
    <submittedName>
        <fullName evidence="2">GNAT family N-acetyltransferase</fullName>
    </submittedName>
</protein>
<dbReference type="PANTHER" id="PTHR37817:SF1">
    <property type="entry name" value="N-ACETYLTRANSFERASE EIS"/>
    <property type="match status" value="1"/>
</dbReference>
<sequence length="391" mass="45126">MEIRQLNSTEFEDSVSLSQYAFQYKLSTEDKEKGQERFKPERIWGIFENGALSAMLTLLPLEVNLQGRTVSMGGIAGVSTWPENRRQGLVAKLLSHTLETMNEAGQTLSFLHPFLIPFYRKFGWEIYCETKNYTIPVSKFPRKIDVKGIVRRDVREDLEKLELLYKHFASQYNGTLVRSKDWWEHSVLNENTHHAVFYSPEGDAEGYILYRLENRELIIREFVYLNEASRQALWTFLANHDSMVTGAALKFVPSDDILPFLLPDPRITQENHPYFMGRIVNAKAFVEEYSFSGLASSRQLKLFIEDQHAPWNHGLWEWQVTDQGIAFLEKIEGERAQGDVVLDIGTLTILLLGYKRPAEMAKVGRLTGSDTEVQWLEDIIPAQKTALFDFF</sequence>
<dbReference type="Pfam" id="PF13527">
    <property type="entry name" value="Acetyltransf_9"/>
    <property type="match status" value="1"/>
</dbReference>